<evidence type="ECO:0000259" key="2">
    <source>
        <dbReference type="Pfam" id="PF00534"/>
    </source>
</evidence>
<dbReference type="EMBL" id="AUZZ01002908">
    <property type="protein sequence ID" value="EQD58487.1"/>
    <property type="molecule type" value="Genomic_DNA"/>
</dbReference>
<evidence type="ECO:0000256" key="1">
    <source>
        <dbReference type="ARBA" id="ARBA00022679"/>
    </source>
</evidence>
<dbReference type="Gene3D" id="3.40.50.2000">
    <property type="entry name" value="Glycogen Phosphorylase B"/>
    <property type="match status" value="1"/>
</dbReference>
<dbReference type="PANTHER" id="PTHR45918:SF1">
    <property type="entry name" value="ALPHA-1,3_1,6-MANNOSYLTRANSFERASE ALG2"/>
    <property type="match status" value="1"/>
</dbReference>
<protein>
    <submittedName>
        <fullName evidence="3">Glycosyl transferase, group 1 domain protein</fullName>
        <ecNumber evidence="3">2.4.-.-</ecNumber>
    </submittedName>
</protein>
<keyword evidence="3" id="KW-0328">Glycosyltransferase</keyword>
<feature type="domain" description="Glycosyl transferase family 1" evidence="2">
    <location>
        <begin position="5"/>
        <end position="73"/>
    </location>
</feature>
<dbReference type="Pfam" id="PF00534">
    <property type="entry name" value="Glycos_transf_1"/>
    <property type="match status" value="1"/>
</dbReference>
<dbReference type="InterPro" id="IPR027054">
    <property type="entry name" value="ALG2"/>
</dbReference>
<comment type="caution">
    <text evidence="3">The sequence shown here is derived from an EMBL/GenBank/DDBJ whole genome shotgun (WGS) entry which is preliminary data.</text>
</comment>
<dbReference type="GO" id="GO:0004378">
    <property type="term" value="F:GDP-Man:Man(1)GlcNAc(2)-PP-Dol alpha-1,3-mannosyltransferase activity"/>
    <property type="evidence" value="ECO:0007669"/>
    <property type="project" value="InterPro"/>
</dbReference>
<reference evidence="3" key="1">
    <citation type="submission" date="2013-08" db="EMBL/GenBank/DDBJ databases">
        <authorList>
            <person name="Mendez C."/>
            <person name="Richter M."/>
            <person name="Ferrer M."/>
            <person name="Sanchez J."/>
        </authorList>
    </citation>
    <scope>NUCLEOTIDE SEQUENCE</scope>
</reference>
<proteinExistence type="predicted"/>
<sequence>MYTPINEDYGLVPLEAMASGKPVIAVNEGGPRSTIVNGKTGFLVNSEDEMANKMRFFADNPQAAKEFGKAGIERVKRYYSWEKFFKTFDKKAREISRLR</sequence>
<name>T1AM83_9ZZZZ</name>
<dbReference type="InterPro" id="IPR001296">
    <property type="entry name" value="Glyco_trans_1"/>
</dbReference>
<evidence type="ECO:0000313" key="3">
    <source>
        <dbReference type="EMBL" id="EQD58487.1"/>
    </source>
</evidence>
<dbReference type="AlphaFoldDB" id="T1AM83"/>
<keyword evidence="1 3" id="KW-0808">Transferase</keyword>
<organism evidence="3">
    <name type="scientific">mine drainage metagenome</name>
    <dbReference type="NCBI Taxonomy" id="410659"/>
    <lineage>
        <taxon>unclassified sequences</taxon>
        <taxon>metagenomes</taxon>
        <taxon>ecological metagenomes</taxon>
    </lineage>
</organism>
<reference evidence="3" key="2">
    <citation type="journal article" date="2014" name="ISME J.">
        <title>Microbial stratification in low pH oxic and suboxic macroscopic growths along an acid mine drainage.</title>
        <authorList>
            <person name="Mendez-Garcia C."/>
            <person name="Mesa V."/>
            <person name="Sprenger R.R."/>
            <person name="Richter M."/>
            <person name="Diez M.S."/>
            <person name="Solano J."/>
            <person name="Bargiela R."/>
            <person name="Golyshina O.V."/>
            <person name="Manteca A."/>
            <person name="Ramos J.L."/>
            <person name="Gallego J.R."/>
            <person name="Llorente I."/>
            <person name="Martins Dos Santos V.A."/>
            <person name="Jensen O.N."/>
            <person name="Pelaez A.I."/>
            <person name="Sanchez J."/>
            <person name="Ferrer M."/>
        </authorList>
    </citation>
    <scope>NUCLEOTIDE SEQUENCE</scope>
</reference>
<accession>T1AM83</accession>
<dbReference type="SUPFAM" id="SSF53756">
    <property type="entry name" value="UDP-Glycosyltransferase/glycogen phosphorylase"/>
    <property type="match status" value="1"/>
</dbReference>
<dbReference type="EC" id="2.4.-.-" evidence="3"/>
<gene>
    <name evidence="3" type="ORF">B2A_04341</name>
</gene>
<dbReference type="GO" id="GO:0012505">
    <property type="term" value="C:endomembrane system"/>
    <property type="evidence" value="ECO:0007669"/>
    <property type="project" value="TreeGrafter"/>
</dbReference>
<dbReference type="PANTHER" id="PTHR45918">
    <property type="entry name" value="ALPHA-1,3/1,6-MANNOSYLTRANSFERASE ALG2"/>
    <property type="match status" value="1"/>
</dbReference>